<comment type="caution">
    <text evidence="8">The sequence shown here is derived from an EMBL/GenBank/DDBJ whole genome shotgun (WGS) entry which is preliminary data.</text>
</comment>
<protein>
    <submittedName>
        <fullName evidence="8">YeiH family putative sulfate export transporter</fullName>
    </submittedName>
</protein>
<evidence type="ECO:0000256" key="4">
    <source>
        <dbReference type="ARBA" id="ARBA00022692"/>
    </source>
</evidence>
<sequence length="331" mass="35040">MNHPIVGLLAAIAIAVGVVELHQWLPAIQSVSPLLISIGVGILVSHLLPARYKKPLGPGLNIAKGTILRLAIVLYGFNITLQALSEVGVYGLFSALTMVSVILCVGIWAGTKLFKLDTEQSILVAVGSAICGAAAVAAMEPIIKAQPYKVLTAISTVVVFGTLSMLLMPLMFQLFDITEAQYGLWVGVSVHEVAQVVVAGDSVSTTAAHMAVLEKMLRVVLLVPVLLAFAVWMRQKVYAADTESSKNKVAVPWFAFLFIGAIVINSLNWIPANVTTALTTTATYLLCIAMAALGMLTHISVLKQGGAKAFALATLLFVTLLVTGYLLAQFA</sequence>
<keyword evidence="4 7" id="KW-0812">Transmembrane</keyword>
<feature type="transmembrane region" description="Helical" evidence="7">
    <location>
        <begin position="282"/>
        <end position="302"/>
    </location>
</feature>
<accession>A0A432YI89</accession>
<feature type="transmembrane region" description="Helical" evidence="7">
    <location>
        <begin position="151"/>
        <end position="172"/>
    </location>
</feature>
<dbReference type="RefSeq" id="WP_126752899.1">
    <property type="nucleotide sequence ID" value="NZ_JBHUMT010000013.1"/>
</dbReference>
<proteinExistence type="inferred from homology"/>
<dbReference type="Proteomes" id="UP000288361">
    <property type="component" value="Unassembled WGS sequence"/>
</dbReference>
<comment type="similarity">
    <text evidence="2">Belongs to the UPF0324 family.</text>
</comment>
<feature type="transmembrane region" description="Helical" evidence="7">
    <location>
        <begin position="253"/>
        <end position="270"/>
    </location>
</feature>
<feature type="transmembrane region" description="Helical" evidence="7">
    <location>
        <begin position="87"/>
        <end position="109"/>
    </location>
</feature>
<evidence type="ECO:0000256" key="3">
    <source>
        <dbReference type="ARBA" id="ARBA00022475"/>
    </source>
</evidence>
<comment type="subcellular location">
    <subcellularLocation>
        <location evidence="1">Cell membrane</location>
        <topology evidence="1">Multi-pass membrane protein</topology>
    </subcellularLocation>
</comment>
<feature type="transmembrane region" description="Helical" evidence="7">
    <location>
        <begin position="121"/>
        <end position="139"/>
    </location>
</feature>
<dbReference type="InterPro" id="IPR018383">
    <property type="entry name" value="UPF0324_pro"/>
</dbReference>
<dbReference type="PANTHER" id="PTHR30106">
    <property type="entry name" value="INNER MEMBRANE PROTEIN YEIH-RELATED"/>
    <property type="match status" value="1"/>
</dbReference>
<evidence type="ECO:0000313" key="9">
    <source>
        <dbReference type="Proteomes" id="UP000288361"/>
    </source>
</evidence>
<reference evidence="8 9" key="1">
    <citation type="journal article" date="2011" name="Front. Microbiol.">
        <title>Genomic signatures of strain selection and enhancement in Bacillus atrophaeus var. globigii, a historical biowarfare simulant.</title>
        <authorList>
            <person name="Gibbons H.S."/>
            <person name="Broomall S.M."/>
            <person name="McNew L.A."/>
            <person name="Daligault H."/>
            <person name="Chapman C."/>
            <person name="Bruce D."/>
            <person name="Karavis M."/>
            <person name="Krepps M."/>
            <person name="McGregor P.A."/>
            <person name="Hong C."/>
            <person name="Park K.H."/>
            <person name="Akmal A."/>
            <person name="Feldman A."/>
            <person name="Lin J.S."/>
            <person name="Chang W.E."/>
            <person name="Higgs B.W."/>
            <person name="Demirev P."/>
            <person name="Lindquist J."/>
            <person name="Liem A."/>
            <person name="Fochler E."/>
            <person name="Read T.D."/>
            <person name="Tapia R."/>
            <person name="Johnson S."/>
            <person name="Bishop-Lilly K.A."/>
            <person name="Detter C."/>
            <person name="Han C."/>
            <person name="Sozhamannan S."/>
            <person name="Rosenzweig C.N."/>
            <person name="Skowronski E.W."/>
        </authorList>
    </citation>
    <scope>NUCLEOTIDE SEQUENCE [LARGE SCALE GENOMIC DNA]</scope>
    <source>
        <strain evidence="8 9">TPS4-2</strain>
    </source>
</reference>
<name>A0A432YI89_9GAMM</name>
<dbReference type="AlphaFoldDB" id="A0A432YI89"/>
<feature type="transmembrane region" description="Helical" evidence="7">
    <location>
        <begin position="62"/>
        <end position="81"/>
    </location>
</feature>
<organism evidence="8 9">
    <name type="scientific">Idiomarina piscisalsi</name>
    <dbReference type="NCBI Taxonomy" id="1096243"/>
    <lineage>
        <taxon>Bacteria</taxon>
        <taxon>Pseudomonadati</taxon>
        <taxon>Pseudomonadota</taxon>
        <taxon>Gammaproteobacteria</taxon>
        <taxon>Alteromonadales</taxon>
        <taxon>Idiomarinaceae</taxon>
        <taxon>Idiomarina</taxon>
    </lineage>
</organism>
<dbReference type="EMBL" id="PIQA01000014">
    <property type="protein sequence ID" value="RUO60663.1"/>
    <property type="molecule type" value="Genomic_DNA"/>
</dbReference>
<gene>
    <name evidence="8" type="ORF">CWI73_11450</name>
</gene>
<evidence type="ECO:0000256" key="7">
    <source>
        <dbReference type="SAM" id="Phobius"/>
    </source>
</evidence>
<keyword evidence="5 7" id="KW-1133">Transmembrane helix</keyword>
<feature type="transmembrane region" description="Helical" evidence="7">
    <location>
        <begin position="31"/>
        <end position="50"/>
    </location>
</feature>
<dbReference type="Pfam" id="PF03601">
    <property type="entry name" value="Cons_hypoth698"/>
    <property type="match status" value="1"/>
</dbReference>
<feature type="transmembrane region" description="Helical" evidence="7">
    <location>
        <begin position="216"/>
        <end position="233"/>
    </location>
</feature>
<dbReference type="GO" id="GO:0005886">
    <property type="term" value="C:plasma membrane"/>
    <property type="evidence" value="ECO:0007669"/>
    <property type="project" value="UniProtKB-SubCell"/>
</dbReference>
<evidence type="ECO:0000256" key="1">
    <source>
        <dbReference type="ARBA" id="ARBA00004651"/>
    </source>
</evidence>
<keyword evidence="6 7" id="KW-0472">Membrane</keyword>
<feature type="transmembrane region" description="Helical" evidence="7">
    <location>
        <begin position="309"/>
        <end position="328"/>
    </location>
</feature>
<evidence type="ECO:0000313" key="8">
    <source>
        <dbReference type="EMBL" id="RUO60663.1"/>
    </source>
</evidence>
<evidence type="ECO:0000256" key="6">
    <source>
        <dbReference type="ARBA" id="ARBA00023136"/>
    </source>
</evidence>
<keyword evidence="3" id="KW-1003">Cell membrane</keyword>
<dbReference type="PANTHER" id="PTHR30106:SF2">
    <property type="entry name" value="UPF0324 INNER MEMBRANE PROTEIN YEIH"/>
    <property type="match status" value="1"/>
</dbReference>
<evidence type="ECO:0000256" key="5">
    <source>
        <dbReference type="ARBA" id="ARBA00022989"/>
    </source>
</evidence>
<evidence type="ECO:0000256" key="2">
    <source>
        <dbReference type="ARBA" id="ARBA00007977"/>
    </source>
</evidence>